<protein>
    <recommendedName>
        <fullName evidence="6">Fucosyltransferase</fullName>
        <ecNumber evidence="6">2.4.1.-</ecNumber>
    </recommendedName>
</protein>
<gene>
    <name evidence="7" type="ORF">AXG93_2960s1500</name>
</gene>
<evidence type="ECO:0000256" key="4">
    <source>
        <dbReference type="ARBA" id="ARBA00023180"/>
    </source>
</evidence>
<dbReference type="GO" id="GO:0032580">
    <property type="term" value="C:Golgi cisterna membrane"/>
    <property type="evidence" value="ECO:0007669"/>
    <property type="project" value="UniProtKB-SubCell"/>
</dbReference>
<dbReference type="GO" id="GO:0042546">
    <property type="term" value="P:cell wall biogenesis"/>
    <property type="evidence" value="ECO:0007669"/>
    <property type="project" value="InterPro"/>
</dbReference>
<evidence type="ECO:0000313" key="7">
    <source>
        <dbReference type="EMBL" id="OAE28971.1"/>
    </source>
</evidence>
<evidence type="ECO:0000313" key="8">
    <source>
        <dbReference type="Proteomes" id="UP000077202"/>
    </source>
</evidence>
<comment type="similarity">
    <text evidence="1 6">Belongs to the glycosyltransferase 37 family.</text>
</comment>
<keyword evidence="8" id="KW-1185">Reference proteome</keyword>
<dbReference type="InterPro" id="IPR004938">
    <property type="entry name" value="XG_FTase"/>
</dbReference>
<evidence type="ECO:0000256" key="2">
    <source>
        <dbReference type="ARBA" id="ARBA00022676"/>
    </source>
</evidence>
<keyword evidence="4" id="KW-0325">Glycoprotein</keyword>
<comment type="subcellular location">
    <subcellularLocation>
        <location evidence="6">Golgi apparatus</location>
        <location evidence="6">Golgi stack membrane</location>
        <topology evidence="6">Single-pass type II membrane protein</topology>
    </subcellularLocation>
</comment>
<comment type="caution">
    <text evidence="7">The sequence shown here is derived from an EMBL/GenBank/DDBJ whole genome shotgun (WGS) entry which is preliminary data.</text>
</comment>
<reference evidence="7" key="1">
    <citation type="submission" date="2016-03" db="EMBL/GenBank/DDBJ databases">
        <title>Mechanisms controlling the formation of the plant cell surface in tip-growing cells are functionally conserved among land plants.</title>
        <authorList>
            <person name="Honkanen S."/>
            <person name="Jones V.A."/>
            <person name="Morieri G."/>
            <person name="Champion C."/>
            <person name="Hetherington A.J."/>
            <person name="Kelly S."/>
            <person name="Saint-Marcoux D."/>
            <person name="Proust H."/>
            <person name="Prescott H."/>
            <person name="Dolan L."/>
        </authorList>
    </citation>
    <scope>NUCLEOTIDE SEQUENCE [LARGE SCALE GENOMIC DNA]</scope>
    <source>
        <tissue evidence="7">Whole gametophyte</tissue>
    </source>
</reference>
<dbReference type="GO" id="GO:0009969">
    <property type="term" value="P:xyloglucan biosynthetic process"/>
    <property type="evidence" value="ECO:0007669"/>
    <property type="project" value="TreeGrafter"/>
</dbReference>
<dbReference type="AlphaFoldDB" id="A0A176W8M9"/>
<keyword evidence="6" id="KW-1133">Transmembrane helix</keyword>
<name>A0A176W8M9_MARPO</name>
<dbReference type="PANTHER" id="PTHR31889:SF74">
    <property type="entry name" value="GALACTOSIDE 2-ALPHA-L-FUCOSYLTRANSFERASE"/>
    <property type="match status" value="1"/>
</dbReference>
<accession>A0A176W8M9</accession>
<dbReference type="GO" id="GO:0071555">
    <property type="term" value="P:cell wall organization"/>
    <property type="evidence" value="ECO:0007669"/>
    <property type="project" value="UniProtKB-UniRule"/>
</dbReference>
<keyword evidence="6" id="KW-0812">Transmembrane</keyword>
<evidence type="ECO:0000256" key="5">
    <source>
        <dbReference type="ARBA" id="ARBA00023316"/>
    </source>
</evidence>
<keyword evidence="3 6" id="KW-0808">Transferase</keyword>
<sequence length="628" mass="69624">MARSLKLGMLVSADPNLELARSGELEGVGIVEAGEWKEKSVRTPPMAASKGGLGGGGAGGGKAASKPTVHIWVVIACLGLLAWFLLALGFFADVVRRSPYSSAITQHLQTKTWRRANPAEIDCGVVGVEGKFIPKDQQYHPLTEKGNRVGKSCRSRYEQHCLWKSSNFRPTAEFLGVLRSYEEHHSRCVEGHDLQTALDQGSAPKDCQYLIWNDLDGKGNQLVSLVSAFVYALLTRRVLLITREAQLQHLLCEPFPSSSWVVPEEVPHVRHRAKEARHGTFYARALNETAQGRPVTAPKHLVCFLSNLQKPDDLRFFCPGEQKLLEKVPWLFFWSNQYSVPGLYFVPGFRAKLNAWFPDRAVFLHAGRYLLSPRDEIWLRVMRIYTAHMAPADRRVGIQIRAWSNEYKPIITRHILSCAWFSGLLPNVSSARGANSTSSSLEDDDMATPVEDDVANRDAEDFSAARAGERVSVVLTSLRREYAEGVAEAFAEGRTEARQTVTVLSPSAEGEQRTGRMSHERKAIADMWLLSFADDLISTPRSTFGYVAHGLAGIRPIVFNRYGLDPDTVPDPPCLRTNVPGPCFIDHPHQMSCPLDGPAFDIGDSATALPEVRHCLLQWGVGVFEGVD</sequence>
<evidence type="ECO:0000256" key="3">
    <source>
        <dbReference type="ARBA" id="ARBA00022679"/>
    </source>
</evidence>
<evidence type="ECO:0000256" key="1">
    <source>
        <dbReference type="ARBA" id="ARBA00010481"/>
    </source>
</evidence>
<dbReference type="Pfam" id="PF03254">
    <property type="entry name" value="XG_FTase"/>
    <property type="match status" value="1"/>
</dbReference>
<dbReference type="EMBL" id="LVLJ01001566">
    <property type="protein sequence ID" value="OAE28971.1"/>
    <property type="molecule type" value="Genomic_DNA"/>
</dbReference>
<keyword evidence="2 6" id="KW-0328">Glycosyltransferase</keyword>
<keyword evidence="6" id="KW-0333">Golgi apparatus</keyword>
<keyword evidence="6" id="KW-0472">Membrane</keyword>
<dbReference type="EC" id="2.4.1.-" evidence="6"/>
<evidence type="ECO:0000256" key="6">
    <source>
        <dbReference type="RuleBase" id="RU367004"/>
    </source>
</evidence>
<feature type="transmembrane region" description="Helical" evidence="6">
    <location>
        <begin position="71"/>
        <end position="92"/>
    </location>
</feature>
<keyword evidence="5 6" id="KW-0961">Cell wall biogenesis/degradation</keyword>
<proteinExistence type="inferred from homology"/>
<organism evidence="7 8">
    <name type="scientific">Marchantia polymorpha subsp. ruderalis</name>
    <dbReference type="NCBI Taxonomy" id="1480154"/>
    <lineage>
        <taxon>Eukaryota</taxon>
        <taxon>Viridiplantae</taxon>
        <taxon>Streptophyta</taxon>
        <taxon>Embryophyta</taxon>
        <taxon>Marchantiophyta</taxon>
        <taxon>Marchantiopsida</taxon>
        <taxon>Marchantiidae</taxon>
        <taxon>Marchantiales</taxon>
        <taxon>Marchantiaceae</taxon>
        <taxon>Marchantia</taxon>
    </lineage>
</organism>
<dbReference type="Proteomes" id="UP000077202">
    <property type="component" value="Unassembled WGS sequence"/>
</dbReference>
<dbReference type="GO" id="GO:0008107">
    <property type="term" value="F:galactoside 2-alpha-L-fucosyltransferase activity"/>
    <property type="evidence" value="ECO:0007669"/>
    <property type="project" value="InterPro"/>
</dbReference>
<dbReference type="PANTHER" id="PTHR31889">
    <property type="entry name" value="FUCOSYLTRANSFERASE 2-RELATED"/>
    <property type="match status" value="1"/>
</dbReference>
<comment type="function">
    <text evidence="6">May be involved in cell wall biosynthesis.</text>
</comment>